<comment type="caution">
    <text evidence="7">The sequence shown here is derived from an EMBL/GenBank/DDBJ whole genome shotgun (WGS) entry which is preliminary data.</text>
</comment>
<dbReference type="SMART" id="SM00862">
    <property type="entry name" value="Trans_reg_C"/>
    <property type="match status" value="1"/>
</dbReference>
<name>A0ABS9N285_9ACTN</name>
<keyword evidence="2" id="KW-0805">Transcription regulation</keyword>
<evidence type="ECO:0000259" key="6">
    <source>
        <dbReference type="PROSITE" id="PS51755"/>
    </source>
</evidence>
<dbReference type="Gene3D" id="1.10.10.10">
    <property type="entry name" value="Winged helix-like DNA-binding domain superfamily/Winged helix DNA-binding domain"/>
    <property type="match status" value="1"/>
</dbReference>
<dbReference type="PANTHER" id="PTHR35807">
    <property type="entry name" value="TRANSCRIPTIONAL REGULATOR REDD-RELATED"/>
    <property type="match status" value="1"/>
</dbReference>
<evidence type="ECO:0000313" key="8">
    <source>
        <dbReference type="Proteomes" id="UP001201629"/>
    </source>
</evidence>
<evidence type="ECO:0000256" key="5">
    <source>
        <dbReference type="PROSITE-ProRule" id="PRU01091"/>
    </source>
</evidence>
<dbReference type="SUPFAM" id="SSF46894">
    <property type="entry name" value="C-terminal effector domain of the bipartite response regulators"/>
    <property type="match status" value="1"/>
</dbReference>
<dbReference type="SUPFAM" id="SSF48452">
    <property type="entry name" value="TPR-like"/>
    <property type="match status" value="1"/>
</dbReference>
<evidence type="ECO:0000256" key="1">
    <source>
        <dbReference type="ARBA" id="ARBA00005820"/>
    </source>
</evidence>
<dbReference type="InterPro" id="IPR011990">
    <property type="entry name" value="TPR-like_helical_dom_sf"/>
</dbReference>
<dbReference type="PANTHER" id="PTHR35807:SF1">
    <property type="entry name" value="TRANSCRIPTIONAL REGULATOR REDD"/>
    <property type="match status" value="1"/>
</dbReference>
<dbReference type="Pfam" id="PF00486">
    <property type="entry name" value="Trans_reg_C"/>
    <property type="match status" value="1"/>
</dbReference>
<comment type="similarity">
    <text evidence="1">Belongs to the AfsR/DnrI/RedD regulatory family.</text>
</comment>
<dbReference type="Gene3D" id="1.25.40.10">
    <property type="entry name" value="Tetratricopeptide repeat domain"/>
    <property type="match status" value="1"/>
</dbReference>
<organism evidence="7 8">
    <name type="scientific">Micromonospora trifolii</name>
    <dbReference type="NCBI Taxonomy" id="2911208"/>
    <lineage>
        <taxon>Bacteria</taxon>
        <taxon>Bacillati</taxon>
        <taxon>Actinomycetota</taxon>
        <taxon>Actinomycetes</taxon>
        <taxon>Micromonosporales</taxon>
        <taxon>Micromonosporaceae</taxon>
        <taxon>Micromonospora</taxon>
    </lineage>
</organism>
<dbReference type="Proteomes" id="UP001201629">
    <property type="component" value="Unassembled WGS sequence"/>
</dbReference>
<protein>
    <submittedName>
        <fullName evidence="7">Winged helix-turn-helix domain-containing protein</fullName>
    </submittedName>
</protein>
<evidence type="ECO:0000256" key="3">
    <source>
        <dbReference type="ARBA" id="ARBA00023125"/>
    </source>
</evidence>
<keyword evidence="3 5" id="KW-0238">DNA-binding</keyword>
<dbReference type="Pfam" id="PF03704">
    <property type="entry name" value="BTAD"/>
    <property type="match status" value="1"/>
</dbReference>
<feature type="domain" description="OmpR/PhoB-type" evidence="6">
    <location>
        <begin position="1"/>
        <end position="97"/>
    </location>
</feature>
<reference evidence="7 8" key="1">
    <citation type="submission" date="2022-01" db="EMBL/GenBank/DDBJ databases">
        <authorList>
            <person name="Riesco R."/>
            <person name="Trujillo M.E."/>
        </authorList>
    </citation>
    <scope>NUCLEOTIDE SEQUENCE [LARGE SCALE GENOMIC DNA]</scope>
    <source>
        <strain evidence="7 8">NIE79</strain>
    </source>
</reference>
<dbReference type="InterPro" id="IPR016032">
    <property type="entry name" value="Sig_transdc_resp-reg_C-effctor"/>
</dbReference>
<feature type="DNA-binding region" description="OmpR/PhoB-type" evidence="5">
    <location>
        <begin position="1"/>
        <end position="97"/>
    </location>
</feature>
<dbReference type="SMART" id="SM01043">
    <property type="entry name" value="BTAD"/>
    <property type="match status" value="1"/>
</dbReference>
<accession>A0ABS9N285</accession>
<dbReference type="PROSITE" id="PS51755">
    <property type="entry name" value="OMPR_PHOB"/>
    <property type="match status" value="1"/>
</dbReference>
<keyword evidence="4" id="KW-0804">Transcription</keyword>
<evidence type="ECO:0000256" key="4">
    <source>
        <dbReference type="ARBA" id="ARBA00023163"/>
    </source>
</evidence>
<dbReference type="CDD" id="cd15831">
    <property type="entry name" value="BTAD"/>
    <property type="match status" value="1"/>
</dbReference>
<evidence type="ECO:0000313" key="7">
    <source>
        <dbReference type="EMBL" id="MCG5444050.1"/>
    </source>
</evidence>
<dbReference type="EMBL" id="JAKKFD010000022">
    <property type="protein sequence ID" value="MCG5444050.1"/>
    <property type="molecule type" value="Genomic_DNA"/>
</dbReference>
<dbReference type="InterPro" id="IPR005158">
    <property type="entry name" value="BTAD"/>
</dbReference>
<proteinExistence type="inferred from homology"/>
<gene>
    <name evidence="7" type="ORF">NIE79_002194</name>
</gene>
<dbReference type="InterPro" id="IPR051677">
    <property type="entry name" value="AfsR-DnrI-RedD_regulator"/>
</dbReference>
<dbReference type="RefSeq" id="WP_238679207.1">
    <property type="nucleotide sequence ID" value="NZ_JAKKFD010000022.1"/>
</dbReference>
<dbReference type="InterPro" id="IPR036388">
    <property type="entry name" value="WH-like_DNA-bd_sf"/>
</dbReference>
<keyword evidence="8" id="KW-1185">Reference proteome</keyword>
<dbReference type="InterPro" id="IPR001867">
    <property type="entry name" value="OmpR/PhoB-type_DNA-bd"/>
</dbReference>
<sequence length="264" mass="28937">METNARYRILGPVEVRQGDAWVSIAPAKWRALLAVLLINAGSVVPTDELERQLWPQSSPAAARRLVQHYVCRLRRLLGDEQDRRVLRTRPTGYQLLVGPGELDADQFTACAAEGHRALAGGRYAEAAERLRAALSAWRAATALADVTGVPSVEVAAAGLDERRLTATEGWLRASLASGPVEAVIPELQALVVAHPLRERMRELLMVALYRAGRRCDALATGRDLRMVLREEHGLDPDDAVQRVERMILRGESFEVALGTTGRVG</sequence>
<evidence type="ECO:0000256" key="2">
    <source>
        <dbReference type="ARBA" id="ARBA00023015"/>
    </source>
</evidence>